<dbReference type="RefSeq" id="WP_212700221.1">
    <property type="nucleotide sequence ID" value="NZ_JADMKU010000004.1"/>
</dbReference>
<keyword evidence="1" id="KW-0645">Protease</keyword>
<dbReference type="SUPFAM" id="SSF53163">
    <property type="entry name" value="HybD-like"/>
    <property type="match status" value="1"/>
</dbReference>
<name>A0ABS5HP36_9RHOB</name>
<dbReference type="NCBIfam" id="TIGR00072">
    <property type="entry name" value="hydrog_prot"/>
    <property type="match status" value="1"/>
</dbReference>
<sequence>MLLIGYGNPGRGDDGLGPAFAERIERAGPPGVAVLSDYQLTVEHAFDVAGADCVVFADALIGGDGAFRFTGAQSDTAADIGSHSLSPEAVLTLAATLYGARPAAHVMAISGVEFGEVKEGLSPRAQRNLDRACDFFFAWLAGYGNV</sequence>
<proteinExistence type="predicted"/>
<dbReference type="EMBL" id="JADMKU010000004">
    <property type="protein sequence ID" value="MBR9650705.1"/>
    <property type="molecule type" value="Genomic_DNA"/>
</dbReference>
<evidence type="ECO:0000313" key="2">
    <source>
        <dbReference type="Proteomes" id="UP001195941"/>
    </source>
</evidence>
<dbReference type="PANTHER" id="PTHR30302:SF5">
    <property type="entry name" value="SLR1876 PROTEIN"/>
    <property type="match status" value="1"/>
</dbReference>
<keyword evidence="2" id="KW-1185">Reference proteome</keyword>
<comment type="caution">
    <text evidence="1">The sequence shown here is derived from an EMBL/GenBank/DDBJ whole genome shotgun (WGS) entry which is preliminary data.</text>
</comment>
<dbReference type="InterPro" id="IPR000671">
    <property type="entry name" value="Peptidase_A31"/>
</dbReference>
<keyword evidence="1" id="KW-0378">Hydrolase</keyword>
<organism evidence="1 2">
    <name type="scientific">Thalassovita aquimarina</name>
    <dbReference type="NCBI Taxonomy" id="2785917"/>
    <lineage>
        <taxon>Bacteria</taxon>
        <taxon>Pseudomonadati</taxon>
        <taxon>Pseudomonadota</taxon>
        <taxon>Alphaproteobacteria</taxon>
        <taxon>Rhodobacterales</taxon>
        <taxon>Roseobacteraceae</taxon>
        <taxon>Thalassovita</taxon>
    </lineage>
</organism>
<dbReference type="InterPro" id="IPR023430">
    <property type="entry name" value="Pept_HybD-like_dom_sf"/>
</dbReference>
<dbReference type="Proteomes" id="UP001195941">
    <property type="component" value="Unassembled WGS sequence"/>
</dbReference>
<dbReference type="CDD" id="cd06066">
    <property type="entry name" value="H2MP_NAD-link-bidir"/>
    <property type="match status" value="1"/>
</dbReference>
<dbReference type="GO" id="GO:0006508">
    <property type="term" value="P:proteolysis"/>
    <property type="evidence" value="ECO:0007669"/>
    <property type="project" value="UniProtKB-KW"/>
</dbReference>
<accession>A0ABS5HP36</accession>
<reference evidence="1 2" key="1">
    <citation type="journal article" date="2021" name="Arch. Microbiol.">
        <title>Thalassobius aquimarinus sp. nov., isolated from the Sea of Japan seashore.</title>
        <authorList>
            <person name="Kurilenko V.V."/>
            <person name="Romanenko L.A."/>
            <person name="Chernysheva N.Y."/>
            <person name="Velansky P.V."/>
            <person name="Tekutyeva L.A."/>
            <person name="Isaeva M.P."/>
            <person name="Mikhailov V.V."/>
        </authorList>
    </citation>
    <scope>NUCLEOTIDE SEQUENCE [LARGE SCALE GENOMIC DNA]</scope>
    <source>
        <strain evidence="1 2">KMM 8518</strain>
    </source>
</reference>
<dbReference type="PANTHER" id="PTHR30302">
    <property type="entry name" value="HYDROGENASE 1 MATURATION PROTEASE"/>
    <property type="match status" value="1"/>
</dbReference>
<gene>
    <name evidence="1" type="ORF">IT775_06180</name>
</gene>
<evidence type="ECO:0000313" key="1">
    <source>
        <dbReference type="EMBL" id="MBR9650705.1"/>
    </source>
</evidence>
<dbReference type="GO" id="GO:0008233">
    <property type="term" value="F:peptidase activity"/>
    <property type="evidence" value="ECO:0007669"/>
    <property type="project" value="UniProtKB-KW"/>
</dbReference>
<dbReference type="Gene3D" id="3.40.50.1450">
    <property type="entry name" value="HybD-like"/>
    <property type="match status" value="1"/>
</dbReference>
<protein>
    <submittedName>
        <fullName evidence="1">Hydrogenase maturation protease</fullName>
    </submittedName>
</protein>